<protein>
    <submittedName>
        <fullName evidence="1">Uncharacterized protein</fullName>
    </submittedName>
</protein>
<reference evidence="1" key="1">
    <citation type="submission" date="2023-04" db="EMBL/GenBank/DDBJ databases">
        <authorList>
            <person name="Vijverberg K."/>
            <person name="Xiong W."/>
            <person name="Schranz E."/>
        </authorList>
    </citation>
    <scope>NUCLEOTIDE SEQUENCE</scope>
</reference>
<evidence type="ECO:0000313" key="2">
    <source>
        <dbReference type="Proteomes" id="UP001177003"/>
    </source>
</evidence>
<name>A0AA36EJG1_LACSI</name>
<accession>A0AA36EJG1</accession>
<evidence type="ECO:0000313" key="1">
    <source>
        <dbReference type="EMBL" id="CAI9295630.1"/>
    </source>
</evidence>
<sequence length="84" mass="9517">MMLWLVEAMNDATVVTWWSGASVVVMNGFEIGSLMKETVRITIDSSDRDENVAEMQSDPATHKQNMWIKSVVPLQFLEQITLKS</sequence>
<dbReference type="AlphaFoldDB" id="A0AA36EJG1"/>
<dbReference type="Proteomes" id="UP001177003">
    <property type="component" value="Chromosome 8"/>
</dbReference>
<organism evidence="1 2">
    <name type="scientific">Lactuca saligna</name>
    <name type="common">Willowleaf lettuce</name>
    <dbReference type="NCBI Taxonomy" id="75948"/>
    <lineage>
        <taxon>Eukaryota</taxon>
        <taxon>Viridiplantae</taxon>
        <taxon>Streptophyta</taxon>
        <taxon>Embryophyta</taxon>
        <taxon>Tracheophyta</taxon>
        <taxon>Spermatophyta</taxon>
        <taxon>Magnoliopsida</taxon>
        <taxon>eudicotyledons</taxon>
        <taxon>Gunneridae</taxon>
        <taxon>Pentapetalae</taxon>
        <taxon>asterids</taxon>
        <taxon>campanulids</taxon>
        <taxon>Asterales</taxon>
        <taxon>Asteraceae</taxon>
        <taxon>Cichorioideae</taxon>
        <taxon>Cichorieae</taxon>
        <taxon>Lactucinae</taxon>
        <taxon>Lactuca</taxon>
    </lineage>
</organism>
<gene>
    <name evidence="1" type="ORF">LSALG_LOCUS34558</name>
</gene>
<proteinExistence type="predicted"/>
<dbReference type="EMBL" id="OX465084">
    <property type="protein sequence ID" value="CAI9295630.1"/>
    <property type="molecule type" value="Genomic_DNA"/>
</dbReference>
<keyword evidence="2" id="KW-1185">Reference proteome</keyword>